<evidence type="ECO:0000259" key="3">
    <source>
        <dbReference type="Pfam" id="PF04059"/>
    </source>
</evidence>
<evidence type="ECO:0000313" key="5">
    <source>
        <dbReference type="Proteomes" id="UP000278143"/>
    </source>
</evidence>
<keyword evidence="1" id="KW-0694">RNA-binding</keyword>
<evidence type="ECO:0000256" key="1">
    <source>
        <dbReference type="ARBA" id="ARBA00022884"/>
    </source>
</evidence>
<sequence>MSDNNNIICVSGYERNDDLHRLQVLLASFGHVRFMREVMLRERGNQSVIVAEYFDVRGAAAAKEFLDGSTFQQQQPASPTSPHTPLSSLSRASPYATDTTNSPVTPLSPTKFTWPASPSPSQSHTNLSSPNNNTATTNSNTNINSSNNANTNSATSPNSSNDQANTMNPEQLSAFTEVYFNAAAKAAAAAHHAAHAAHAHAAPTPDPLRQAAVQPSLSLPMPKGFGRDGPIPSGNELCLWHIARGLDLRTTFMIRNIPNKYTQKMLIDTINETHRGQYDFLYLRMDFRNHCNVGYAFINFIDPRSVISFAMHHVGRRWNRFNSDKICRISYANIQGKQSLIDKFRNSSVMEKDASYRPKIFYSYGPLRGLEEPFPMPNPRVTTRLTSSSNESINELPSPRRLTFPSRRHQRDQEDLMHYGSAEPSPRQMTFQPFADMI</sequence>
<accession>A0A4P9Z0A6</accession>
<gene>
    <name evidence="4" type="ORF">SYNPS1DRAFT_22870</name>
</gene>
<dbReference type="OrthoDB" id="417481at2759"/>
<dbReference type="CDD" id="cd12532">
    <property type="entry name" value="RRM3_MEI2_fungi"/>
    <property type="match status" value="1"/>
</dbReference>
<dbReference type="InterPro" id="IPR035979">
    <property type="entry name" value="RBD_domain_sf"/>
</dbReference>
<evidence type="ECO:0000256" key="2">
    <source>
        <dbReference type="SAM" id="MobiDB-lite"/>
    </source>
</evidence>
<feature type="region of interest" description="Disordered" evidence="2">
    <location>
        <begin position="373"/>
        <end position="411"/>
    </location>
</feature>
<keyword evidence="5" id="KW-1185">Reference proteome</keyword>
<reference evidence="5" key="1">
    <citation type="journal article" date="2018" name="Nat. Microbiol.">
        <title>Leveraging single-cell genomics to expand the fungal tree of life.</title>
        <authorList>
            <person name="Ahrendt S.R."/>
            <person name="Quandt C.A."/>
            <person name="Ciobanu D."/>
            <person name="Clum A."/>
            <person name="Salamov A."/>
            <person name="Andreopoulos B."/>
            <person name="Cheng J.F."/>
            <person name="Woyke T."/>
            <person name="Pelin A."/>
            <person name="Henrissat B."/>
            <person name="Reynolds N.K."/>
            <person name="Benny G.L."/>
            <person name="Smith M.E."/>
            <person name="James T.Y."/>
            <person name="Grigoriev I.V."/>
        </authorList>
    </citation>
    <scope>NUCLEOTIDE SEQUENCE [LARGE SCALE GENOMIC DNA]</scope>
    <source>
        <strain evidence="5">Benny S71-1</strain>
    </source>
</reference>
<feature type="compositionally biased region" description="Low complexity" evidence="2">
    <location>
        <begin position="125"/>
        <end position="161"/>
    </location>
</feature>
<feature type="compositionally biased region" description="Low complexity" evidence="2">
    <location>
        <begin position="76"/>
        <end position="90"/>
    </location>
</feature>
<name>A0A4P9Z0A6_9FUNG</name>
<organism evidence="4 5">
    <name type="scientific">Syncephalis pseudoplumigaleata</name>
    <dbReference type="NCBI Taxonomy" id="1712513"/>
    <lineage>
        <taxon>Eukaryota</taxon>
        <taxon>Fungi</taxon>
        <taxon>Fungi incertae sedis</taxon>
        <taxon>Zoopagomycota</taxon>
        <taxon>Zoopagomycotina</taxon>
        <taxon>Zoopagomycetes</taxon>
        <taxon>Zoopagales</taxon>
        <taxon>Piptocephalidaceae</taxon>
        <taxon>Syncephalis</taxon>
    </lineage>
</organism>
<feature type="compositionally biased region" description="Polar residues" evidence="2">
    <location>
        <begin position="96"/>
        <end position="111"/>
    </location>
</feature>
<dbReference type="Proteomes" id="UP000278143">
    <property type="component" value="Unassembled WGS sequence"/>
</dbReference>
<dbReference type="EMBL" id="KZ989875">
    <property type="protein sequence ID" value="RKP25121.1"/>
    <property type="molecule type" value="Genomic_DNA"/>
</dbReference>
<dbReference type="SUPFAM" id="SSF54928">
    <property type="entry name" value="RNA-binding domain, RBD"/>
    <property type="match status" value="1"/>
</dbReference>
<dbReference type="InterPro" id="IPR007201">
    <property type="entry name" value="Mei2-like_Rrm_C"/>
</dbReference>
<dbReference type="GO" id="GO:0003723">
    <property type="term" value="F:RNA binding"/>
    <property type="evidence" value="ECO:0007669"/>
    <property type="project" value="UniProtKB-KW"/>
</dbReference>
<feature type="compositionally biased region" description="Polar residues" evidence="2">
    <location>
        <begin position="380"/>
        <end position="395"/>
    </location>
</feature>
<protein>
    <submittedName>
        <fullName evidence="4">RNA recognition motif 2-domain-containing protein</fullName>
    </submittedName>
</protein>
<proteinExistence type="predicted"/>
<feature type="domain" description="Mei2-like C-terminal RNA recognition motif" evidence="3">
    <location>
        <begin position="249"/>
        <end position="345"/>
    </location>
</feature>
<dbReference type="InterPro" id="IPR034862">
    <property type="entry name" value="Fungal_Mei2-like_RRM3"/>
</dbReference>
<evidence type="ECO:0000313" key="4">
    <source>
        <dbReference type="EMBL" id="RKP25121.1"/>
    </source>
</evidence>
<feature type="region of interest" description="Disordered" evidence="2">
    <location>
        <begin position="69"/>
        <end position="167"/>
    </location>
</feature>
<dbReference type="Pfam" id="PF04059">
    <property type="entry name" value="RRM_2"/>
    <property type="match status" value="1"/>
</dbReference>
<dbReference type="AlphaFoldDB" id="A0A4P9Z0A6"/>
<dbReference type="PANTHER" id="PTHR23189">
    <property type="entry name" value="RNA RECOGNITION MOTIF-CONTAINING"/>
    <property type="match status" value="1"/>
</dbReference>